<dbReference type="RefSeq" id="WP_172432933.1">
    <property type="nucleotide sequence ID" value="NZ_AP022642.1"/>
</dbReference>
<evidence type="ECO:0000256" key="1">
    <source>
        <dbReference type="PROSITE-ProRule" id="PRU00182"/>
    </source>
</evidence>
<dbReference type="GO" id="GO:0140098">
    <property type="term" value="F:catalytic activity, acting on RNA"/>
    <property type="evidence" value="ECO:0007669"/>
    <property type="project" value="UniProtKB-ARBA"/>
</dbReference>
<dbReference type="PROSITE" id="PS50889">
    <property type="entry name" value="S4"/>
    <property type="match status" value="1"/>
</dbReference>
<proteinExistence type="predicted"/>
<dbReference type="KEGG" id="poj:PtoMrB4_15280"/>
<sequence>MTDPIRLSKRLAELLPCSRRDAELYIENGWVSVAGQVVEEPHARVTDEVINLHPDAKPTPVPPVTLLLHKPAGVDKDGARALLVPANLAAEQAGERTLRKHFSRLTQMAPLEPRASGLVIFTQAHGVTLRFERPLEEEYTVDVRGEADAEHLARVARGVEHKGRPLPRAKVSWQSENRLRIALKSPRPGQLRQICEHLGLELLGLRRLRLGGVSAARLQPGQWRYLLPGEKF</sequence>
<dbReference type="SUPFAM" id="SSF55120">
    <property type="entry name" value="Pseudouridine synthase"/>
    <property type="match status" value="1"/>
</dbReference>
<organism evidence="2 3">
    <name type="scientific">Metapseudomonas otitidis</name>
    <dbReference type="NCBI Taxonomy" id="319939"/>
    <lineage>
        <taxon>Bacteria</taxon>
        <taxon>Pseudomonadati</taxon>
        <taxon>Pseudomonadota</taxon>
        <taxon>Gammaproteobacteria</taxon>
        <taxon>Pseudomonadales</taxon>
        <taxon>Pseudomonadaceae</taxon>
        <taxon>Metapseudomonas</taxon>
    </lineage>
</organism>
<dbReference type="Proteomes" id="UP000501237">
    <property type="component" value="Chromosome"/>
</dbReference>
<dbReference type="Gene3D" id="3.10.290.10">
    <property type="entry name" value="RNA-binding S4 domain"/>
    <property type="match status" value="1"/>
</dbReference>
<dbReference type="GO" id="GO:0003723">
    <property type="term" value="F:RNA binding"/>
    <property type="evidence" value="ECO:0007669"/>
    <property type="project" value="UniProtKB-KW"/>
</dbReference>
<dbReference type="CDD" id="cd00165">
    <property type="entry name" value="S4"/>
    <property type="match status" value="1"/>
</dbReference>
<dbReference type="GO" id="GO:0006396">
    <property type="term" value="P:RNA processing"/>
    <property type="evidence" value="ECO:0007669"/>
    <property type="project" value="UniProtKB-ARBA"/>
</dbReference>
<gene>
    <name evidence="2" type="ORF">PtoMrB4_15280</name>
</gene>
<dbReference type="InterPro" id="IPR020103">
    <property type="entry name" value="PsdUridine_synth_cat_dom_sf"/>
</dbReference>
<dbReference type="Gene3D" id="3.30.2350.10">
    <property type="entry name" value="Pseudouridine synthase"/>
    <property type="match status" value="1"/>
</dbReference>
<name>A0A679G9X9_9GAMM</name>
<dbReference type="PANTHER" id="PTHR47683:SF2">
    <property type="entry name" value="RNA-BINDING S4 DOMAIN-CONTAINING PROTEIN"/>
    <property type="match status" value="1"/>
</dbReference>
<evidence type="ECO:0000313" key="3">
    <source>
        <dbReference type="Proteomes" id="UP000501237"/>
    </source>
</evidence>
<protein>
    <submittedName>
        <fullName evidence="2">RNA-binding protein S4</fullName>
    </submittedName>
</protein>
<evidence type="ECO:0000313" key="2">
    <source>
        <dbReference type="EMBL" id="BCA27551.1"/>
    </source>
</evidence>
<keyword evidence="1" id="KW-0694">RNA-binding</keyword>
<dbReference type="GO" id="GO:0001522">
    <property type="term" value="P:pseudouridine synthesis"/>
    <property type="evidence" value="ECO:0007669"/>
    <property type="project" value="InterPro"/>
</dbReference>
<dbReference type="AlphaFoldDB" id="A0A679G9X9"/>
<dbReference type="InterPro" id="IPR050343">
    <property type="entry name" value="RsuA_PseudoU_synthase"/>
</dbReference>
<dbReference type="GO" id="GO:0009982">
    <property type="term" value="F:pseudouridine synthase activity"/>
    <property type="evidence" value="ECO:0007669"/>
    <property type="project" value="InterPro"/>
</dbReference>
<dbReference type="GeneID" id="57396741"/>
<dbReference type="InterPro" id="IPR036986">
    <property type="entry name" value="S4_RNA-bd_sf"/>
</dbReference>
<reference evidence="2 3" key="1">
    <citation type="journal article" date="2020" name="Microbiol. Resour. Announc.">
        <title>Complete genome sequence of Pseudomonas otitidis strain MrB4, isolated from Lake Biwa in Japan.</title>
        <authorList>
            <person name="Miyazaki K."/>
            <person name="Hase E."/>
            <person name="Maruya T."/>
        </authorList>
    </citation>
    <scope>NUCLEOTIDE SEQUENCE [LARGE SCALE GENOMIC DNA]</scope>
    <source>
        <strain evidence="2 3">MrB4</strain>
    </source>
</reference>
<dbReference type="PANTHER" id="PTHR47683">
    <property type="entry name" value="PSEUDOURIDINE SYNTHASE FAMILY PROTEIN-RELATED"/>
    <property type="match status" value="1"/>
</dbReference>
<dbReference type="EMBL" id="AP022642">
    <property type="protein sequence ID" value="BCA27551.1"/>
    <property type="molecule type" value="Genomic_DNA"/>
</dbReference>
<dbReference type="SUPFAM" id="SSF55174">
    <property type="entry name" value="Alpha-L RNA-binding motif"/>
    <property type="match status" value="1"/>
</dbReference>
<accession>A0A679G9X9</accession>